<dbReference type="PANTHER" id="PTHR36304:SF4">
    <property type="entry name" value="DUF4388 DOMAIN-CONTAINING PROTEIN"/>
    <property type="match status" value="1"/>
</dbReference>
<dbReference type="Pfam" id="PF07719">
    <property type="entry name" value="TPR_2"/>
    <property type="match status" value="1"/>
</dbReference>
<keyword evidence="1" id="KW-0677">Repeat</keyword>
<dbReference type="Pfam" id="PF14559">
    <property type="entry name" value="TPR_19"/>
    <property type="match status" value="2"/>
</dbReference>
<dbReference type="SMART" id="SM00028">
    <property type="entry name" value="TPR"/>
    <property type="match status" value="6"/>
</dbReference>
<evidence type="ECO:0000256" key="1">
    <source>
        <dbReference type="ARBA" id="ARBA00022737"/>
    </source>
</evidence>
<evidence type="ECO:0000313" key="6">
    <source>
        <dbReference type="Proteomes" id="UP000268469"/>
    </source>
</evidence>
<evidence type="ECO:0000256" key="3">
    <source>
        <dbReference type="PROSITE-ProRule" id="PRU00339"/>
    </source>
</evidence>
<keyword evidence="2 3" id="KW-0802">TPR repeat</keyword>
<comment type="caution">
    <text evidence="5">The sequence shown here is derived from an EMBL/GenBank/DDBJ whole genome shotgun (WGS) entry which is preliminary data.</text>
</comment>
<dbReference type="EMBL" id="QNBE01000013">
    <property type="protein sequence ID" value="RKX71254.1"/>
    <property type="molecule type" value="Genomic_DNA"/>
</dbReference>
<gene>
    <name evidence="5" type="ORF">DRP53_02215</name>
</gene>
<dbReference type="Proteomes" id="UP000268469">
    <property type="component" value="Unassembled WGS sequence"/>
</dbReference>
<dbReference type="InterPro" id="IPR019734">
    <property type="entry name" value="TPR_rpt"/>
</dbReference>
<evidence type="ECO:0000313" key="5">
    <source>
        <dbReference type="EMBL" id="RKX71254.1"/>
    </source>
</evidence>
<dbReference type="InterPro" id="IPR037257">
    <property type="entry name" value="T2SS_E_N_sf"/>
</dbReference>
<dbReference type="PANTHER" id="PTHR36304">
    <property type="entry name" value="DOMAIN GTPASE-ACTIVATING PROTEIN, PUTATIVE-RELATED-RELATED"/>
    <property type="match status" value="1"/>
</dbReference>
<evidence type="ECO:0000256" key="2">
    <source>
        <dbReference type="ARBA" id="ARBA00022803"/>
    </source>
</evidence>
<dbReference type="AlphaFoldDB" id="A0A660SKG8"/>
<dbReference type="InterPro" id="IPR013105">
    <property type="entry name" value="TPR_2"/>
</dbReference>
<dbReference type="InterPro" id="IPR011990">
    <property type="entry name" value="TPR-like_helical_dom_sf"/>
</dbReference>
<organism evidence="5 6">
    <name type="scientific">candidate division WOR-3 bacterium</name>
    <dbReference type="NCBI Taxonomy" id="2052148"/>
    <lineage>
        <taxon>Bacteria</taxon>
        <taxon>Bacteria division WOR-3</taxon>
    </lineage>
</organism>
<sequence length="523" mass="59679">MAIKGSLSEASLSDVIQMICTSKKTGCLSLTDGTNFGTIFIKEGRIALAKLTPHKRKIGDILLQMGKINEDQLHQAIEIQKSNRNKKLGAILIEIGAITTEDLIEPLRLQTEDALFTMLLWNSGFFSFEPNLSPPPDEVILDIPYEGLLIDSARRIDEWKEIEDKLPPNDTVLVRKKSVVQLDLTEEEKTVLNLIDGKRSFAEITSMSPLPTLETCKAIHVLFTAGLIDSIEPKREDVATKAKERYEVGLAFYKTGMYKEAIKELLRVIKLDPDEKRARFYLGLSYYRIGDLSSAIDQLSRLGESRSVLCNLAAAYFRSGELNESISILEKIRASEPDSLRVLAALGFLYFQKGEDEKSRDCFEAVRSKDPDHYLPYFYLPLLSIRRGNFDEALDHFRNAIEKFPSRAELRNNLAVLLEAMGKHREAEKVFREAINQDPFHPLVRKNFGTFYYNRNIIGAAREQFEAVEESARDWETNFKLANIMLKLGNRDEALRYYKIAHEQNPDDPIIARNIKILEHEEK</sequence>
<proteinExistence type="predicted"/>
<reference evidence="5 6" key="1">
    <citation type="submission" date="2018-06" db="EMBL/GenBank/DDBJ databases">
        <title>Extensive metabolic versatility and redundancy in microbially diverse, dynamic hydrothermal sediments.</title>
        <authorList>
            <person name="Dombrowski N."/>
            <person name="Teske A."/>
            <person name="Baker B.J."/>
        </authorList>
    </citation>
    <scope>NUCLEOTIDE SEQUENCE [LARGE SCALE GENOMIC DNA]</scope>
    <source>
        <strain evidence="5">B36_G15</strain>
    </source>
</reference>
<feature type="repeat" description="TPR" evidence="3">
    <location>
        <begin position="374"/>
        <end position="407"/>
    </location>
</feature>
<feature type="repeat" description="TPR" evidence="3">
    <location>
        <begin position="340"/>
        <end position="373"/>
    </location>
</feature>
<feature type="domain" description="PatA-like N-terminal" evidence="4">
    <location>
        <begin position="4"/>
        <end position="80"/>
    </location>
</feature>
<dbReference type="Gene3D" id="1.25.40.10">
    <property type="entry name" value="Tetratricopeptide repeat domain"/>
    <property type="match status" value="1"/>
</dbReference>
<dbReference type="PROSITE" id="PS50005">
    <property type="entry name" value="TPR"/>
    <property type="match status" value="5"/>
</dbReference>
<accession>A0A660SKG8</accession>
<evidence type="ECO:0000259" key="4">
    <source>
        <dbReference type="Pfam" id="PF14332"/>
    </source>
</evidence>
<dbReference type="Pfam" id="PF13414">
    <property type="entry name" value="TPR_11"/>
    <property type="match status" value="1"/>
</dbReference>
<feature type="domain" description="PatA-like N-terminal" evidence="4">
    <location>
        <begin position="85"/>
        <end position="160"/>
    </location>
</feature>
<dbReference type="SUPFAM" id="SSF160246">
    <property type="entry name" value="EspE N-terminal domain-like"/>
    <property type="match status" value="1"/>
</dbReference>
<dbReference type="SUPFAM" id="SSF48452">
    <property type="entry name" value="TPR-like"/>
    <property type="match status" value="2"/>
</dbReference>
<feature type="repeat" description="TPR" evidence="3">
    <location>
        <begin position="242"/>
        <end position="275"/>
    </location>
</feature>
<dbReference type="InterPro" id="IPR025497">
    <property type="entry name" value="PatA-like_N"/>
</dbReference>
<name>A0A660SKG8_UNCW3</name>
<feature type="repeat" description="TPR" evidence="3">
    <location>
        <begin position="475"/>
        <end position="508"/>
    </location>
</feature>
<protein>
    <recommendedName>
        <fullName evidence="4">PatA-like N-terminal domain-containing protein</fullName>
    </recommendedName>
</protein>
<feature type="repeat" description="TPR" evidence="3">
    <location>
        <begin position="408"/>
        <end position="441"/>
    </location>
</feature>
<dbReference type="Pfam" id="PF14332">
    <property type="entry name" value="DUF4388"/>
    <property type="match status" value="2"/>
</dbReference>